<gene>
    <name evidence="2" type="ORF">CAter282_4630</name>
</gene>
<sequence>MKNAHRFFTATKQGYTLIELMLIVAIIGILAAVTIPAYQVHVKKEKFAQVVAAGSTARAAVEACAQQLKTVAGCNGGSNGVPADVTGNAGNYVASVSIKDGVVTVVPQEKDGILASDTYVATPTMHGADNPLQWSTADSGCIATALCK</sequence>
<dbReference type="Gene3D" id="3.30.700.10">
    <property type="entry name" value="Glycoprotein, Type 4 Pilin"/>
    <property type="match status" value="1"/>
</dbReference>
<accession>A0A127PXC1</accession>
<dbReference type="InterPro" id="IPR012902">
    <property type="entry name" value="N_methyl_site"/>
</dbReference>
<dbReference type="NCBIfam" id="TIGR02532">
    <property type="entry name" value="IV_pilin_GFxxxE"/>
    <property type="match status" value="1"/>
</dbReference>
<protein>
    <submittedName>
        <fullName evidence="2">Prepilin-type N-terminal cleavage/methylation domain protein</fullName>
    </submittedName>
</protein>
<dbReference type="SUPFAM" id="SSF54523">
    <property type="entry name" value="Pili subunits"/>
    <property type="match status" value="1"/>
</dbReference>
<keyword evidence="1" id="KW-0472">Membrane</keyword>
<keyword evidence="3" id="KW-1185">Reference proteome</keyword>
<dbReference type="Proteomes" id="UP000071778">
    <property type="component" value="Chromosome"/>
</dbReference>
<organism evidence="2 3">
    <name type="scientific">Collimonas arenae</name>
    <dbReference type="NCBI Taxonomy" id="279058"/>
    <lineage>
        <taxon>Bacteria</taxon>
        <taxon>Pseudomonadati</taxon>
        <taxon>Pseudomonadota</taxon>
        <taxon>Betaproteobacteria</taxon>
        <taxon>Burkholderiales</taxon>
        <taxon>Oxalobacteraceae</taxon>
        <taxon>Collimonas</taxon>
    </lineage>
</organism>
<dbReference type="Pfam" id="PF07963">
    <property type="entry name" value="N_methyl"/>
    <property type="match status" value="1"/>
</dbReference>
<name>A0A127PXC1_9BURK</name>
<dbReference type="RefSeq" id="WP_061535076.1">
    <property type="nucleotide sequence ID" value="NZ_CP013233.1"/>
</dbReference>
<dbReference type="InterPro" id="IPR045584">
    <property type="entry name" value="Pilin-like"/>
</dbReference>
<evidence type="ECO:0000256" key="1">
    <source>
        <dbReference type="SAM" id="Phobius"/>
    </source>
</evidence>
<keyword evidence="1" id="KW-1133">Transmembrane helix</keyword>
<proteinExistence type="predicted"/>
<dbReference type="AlphaFoldDB" id="A0A127PXC1"/>
<dbReference type="EMBL" id="CP013235">
    <property type="protein sequence ID" value="AMP12285.1"/>
    <property type="molecule type" value="Genomic_DNA"/>
</dbReference>
<reference evidence="2 3" key="1">
    <citation type="submission" date="2015-11" db="EMBL/GenBank/DDBJ databases">
        <title>Exploring the genomic traits of fungus-feeding bacterial genus Collimonas.</title>
        <authorList>
            <person name="Song C."/>
            <person name="Schmidt R."/>
            <person name="de Jager V."/>
            <person name="Krzyzanowska D."/>
            <person name="Jongedijk E."/>
            <person name="Cankar K."/>
            <person name="Beekwilder J."/>
            <person name="van Veen A."/>
            <person name="de Boer W."/>
            <person name="van Veen J.A."/>
            <person name="Garbeva P."/>
        </authorList>
    </citation>
    <scope>NUCLEOTIDE SEQUENCE [LARGE SCALE GENOMIC DNA]</scope>
    <source>
        <strain evidence="2 3">Ter282</strain>
    </source>
</reference>
<feature type="transmembrane region" description="Helical" evidence="1">
    <location>
        <begin position="20"/>
        <end position="38"/>
    </location>
</feature>
<keyword evidence="1" id="KW-0812">Transmembrane</keyword>
<evidence type="ECO:0000313" key="2">
    <source>
        <dbReference type="EMBL" id="AMP12285.1"/>
    </source>
</evidence>
<dbReference type="PROSITE" id="PS00409">
    <property type="entry name" value="PROKAR_NTER_METHYL"/>
    <property type="match status" value="1"/>
</dbReference>
<evidence type="ECO:0000313" key="3">
    <source>
        <dbReference type="Proteomes" id="UP000071778"/>
    </source>
</evidence>
<dbReference type="PATRIC" id="fig|279058.17.peg.4987"/>
<dbReference type="OrthoDB" id="8607132at2"/>